<evidence type="ECO:0000313" key="3">
    <source>
        <dbReference type="EMBL" id="OAV60222.1"/>
    </source>
</evidence>
<dbReference type="Proteomes" id="UP000078292">
    <property type="component" value="Unassembled WGS sequence"/>
</dbReference>
<comment type="caution">
    <text evidence="3">The sequence shown here is derived from an EMBL/GenBank/DDBJ whole genome shotgun (WGS) entry which is preliminary data.</text>
</comment>
<keyword evidence="4" id="KW-1185">Reference proteome</keyword>
<proteinExistence type="predicted"/>
<keyword evidence="2" id="KW-1133">Transmembrane helix</keyword>
<keyword evidence="2" id="KW-0812">Transmembrane</keyword>
<organism evidence="3 4">
    <name type="scientific">Enteractinococcus helveticum</name>
    <dbReference type="NCBI Taxonomy" id="1837282"/>
    <lineage>
        <taxon>Bacteria</taxon>
        <taxon>Bacillati</taxon>
        <taxon>Actinomycetota</taxon>
        <taxon>Actinomycetes</taxon>
        <taxon>Micrococcales</taxon>
        <taxon>Micrococcaceae</taxon>
    </lineage>
</organism>
<feature type="region of interest" description="Disordered" evidence="1">
    <location>
        <begin position="71"/>
        <end position="123"/>
    </location>
</feature>
<sequence length="123" mass="14061">MLYSIYTNVVIAGLEDPTLREGLREEDVTPGILGFLATFAFVLAAIVVFRIMIRQIRRVKLRSTTAEDMLVERNQPHLSPEDRERSEIDEVGHSQTDILRKKYPGYLDMPTLEAQEPDSGRQD</sequence>
<gene>
    <name evidence="3" type="ORF">A6F49_12610</name>
</gene>
<dbReference type="STRING" id="1837282.A6F49_12610"/>
<keyword evidence="2" id="KW-0472">Membrane</keyword>
<evidence type="ECO:0000313" key="4">
    <source>
        <dbReference type="Proteomes" id="UP000078292"/>
    </source>
</evidence>
<dbReference type="EMBL" id="LXEY01000020">
    <property type="protein sequence ID" value="OAV60222.1"/>
    <property type="molecule type" value="Genomic_DNA"/>
</dbReference>
<evidence type="ECO:0000256" key="1">
    <source>
        <dbReference type="SAM" id="MobiDB-lite"/>
    </source>
</evidence>
<evidence type="ECO:0000256" key="2">
    <source>
        <dbReference type="SAM" id="Phobius"/>
    </source>
</evidence>
<name>A0A1B7LY62_9MICC</name>
<dbReference type="AlphaFoldDB" id="A0A1B7LY62"/>
<dbReference type="RefSeq" id="WP_043057436.1">
    <property type="nucleotide sequence ID" value="NZ_LXEY01000020.1"/>
</dbReference>
<feature type="transmembrane region" description="Helical" evidence="2">
    <location>
        <begin position="32"/>
        <end position="53"/>
    </location>
</feature>
<dbReference type="OrthoDB" id="4966959at2"/>
<feature type="compositionally biased region" description="Basic and acidic residues" evidence="1">
    <location>
        <begin position="71"/>
        <end position="92"/>
    </location>
</feature>
<reference evidence="3 4" key="1">
    <citation type="submission" date="2016-04" db="EMBL/GenBank/DDBJ databases">
        <title>First whole genome shotgun sequence of the bacterium Enteractinococcus sp. strain UASWS1574.</title>
        <authorList>
            <person name="Crovadore J."/>
            <person name="Chablais R."/>
            <person name="Lefort F."/>
        </authorList>
    </citation>
    <scope>NUCLEOTIDE SEQUENCE [LARGE SCALE GENOMIC DNA]</scope>
    <source>
        <strain evidence="3 4">UASWS1574</strain>
    </source>
</reference>
<protein>
    <submittedName>
        <fullName evidence="3">Uncharacterized protein</fullName>
    </submittedName>
</protein>
<accession>A0A1B7LY62</accession>